<dbReference type="Proteomes" id="UP000229055">
    <property type="component" value="Chromosome"/>
</dbReference>
<evidence type="ECO:0000313" key="2">
    <source>
        <dbReference type="Proteomes" id="UP000229055"/>
    </source>
</evidence>
<dbReference type="AlphaFoldDB" id="A0A2D3TE15"/>
<organism evidence="1 2">
    <name type="scientific">Candidatus Williamhamiltonella defendens</name>
    <dbReference type="NCBI Taxonomy" id="138072"/>
    <lineage>
        <taxon>Bacteria</taxon>
        <taxon>Pseudomonadati</taxon>
        <taxon>Pseudomonadota</taxon>
        <taxon>Gammaproteobacteria</taxon>
        <taxon>Enterobacterales</taxon>
        <taxon>Enterobacteriaceae</taxon>
        <taxon>aphid secondary symbionts</taxon>
        <taxon>Candidatus Williamhamiltonella</taxon>
    </lineage>
</organism>
<evidence type="ECO:0000313" key="1">
    <source>
        <dbReference type="EMBL" id="ATW33761.1"/>
    </source>
</evidence>
<protein>
    <submittedName>
        <fullName evidence="1">Uncharacterized protein</fullName>
    </submittedName>
</protein>
<gene>
    <name evidence="1" type="ORF">BJP43_05145</name>
</gene>
<proteinExistence type="predicted"/>
<reference evidence="2" key="2">
    <citation type="submission" date="2017-11" db="EMBL/GenBank/DDBJ databases">
        <title>PacBio sequencing of new strain of the secondary endosymbiont Candidatus Hamiltonella defensa.</title>
        <authorList>
            <person name="Strand M.R."/>
            <person name="Oliver K."/>
        </authorList>
    </citation>
    <scope>NUCLEOTIDE SEQUENCE [LARGE SCALE GENOMIC DNA]</scope>
    <source>
        <strain evidence="2">ZA17</strain>
    </source>
</reference>
<sequence>MSLSIQINPLFNTSLRHKNINPFIKTFTKEKPNTIQIEHFLEIHTPQKINELTRRNEVSDTESDLKKFFLPLYFLKMIPSCTNNAEES</sequence>
<reference evidence="2" key="1">
    <citation type="submission" date="2016-10" db="EMBL/GenBank/DDBJ databases">
        <authorList>
            <person name="Chevignon G."/>
        </authorList>
    </citation>
    <scope>NUCLEOTIDE SEQUENCE [LARGE SCALE GENOMIC DNA]</scope>
    <source>
        <strain evidence="2">ZA17</strain>
    </source>
</reference>
<name>A0A2D3TE15_9ENTR</name>
<accession>A0A2D3TE15</accession>
<dbReference type="EMBL" id="CP017613">
    <property type="protein sequence ID" value="ATW33761.1"/>
    <property type="molecule type" value="Genomic_DNA"/>
</dbReference>
<dbReference type="RefSeq" id="WP_100096476.1">
    <property type="nucleotide sequence ID" value="NZ_CP017613.1"/>
</dbReference>